<dbReference type="Proteomes" id="UP000186940">
    <property type="component" value="Unassembled WGS sequence"/>
</dbReference>
<evidence type="ECO:0000313" key="5">
    <source>
        <dbReference type="Proteomes" id="UP000186940"/>
    </source>
</evidence>
<gene>
    <name evidence="4" type="ORF">SCAL_001485</name>
</gene>
<organism evidence="4 5">
    <name type="scientific">Candidatus Syntropharchaeum caldarium</name>
    <dbReference type="NCBI Taxonomy" id="1838285"/>
    <lineage>
        <taxon>Archaea</taxon>
        <taxon>Methanobacteriati</taxon>
        <taxon>Methanobacteriota</taxon>
        <taxon>Stenosarchaea group</taxon>
        <taxon>Methanomicrobia</taxon>
        <taxon>Methanosarcinales</taxon>
        <taxon>ANME-2 cluster</taxon>
        <taxon>Candidatus Syntropharchaeum</taxon>
    </lineage>
</organism>
<evidence type="ECO:0000256" key="1">
    <source>
        <dbReference type="ARBA" id="ARBA00022884"/>
    </source>
</evidence>
<dbReference type="InterPro" id="IPR019964">
    <property type="entry name" value="KH_domain_protein_archaea"/>
</dbReference>
<keyword evidence="1 2" id="KW-0694">RNA-binding</keyword>
<evidence type="ECO:0000259" key="3">
    <source>
        <dbReference type="SMART" id="SM00322"/>
    </source>
</evidence>
<dbReference type="AlphaFoldDB" id="A0A1F2P859"/>
<dbReference type="InterPro" id="IPR004087">
    <property type="entry name" value="KH_dom"/>
</dbReference>
<protein>
    <submittedName>
        <fullName evidence="4">KH domain protein, archaea</fullName>
    </submittedName>
</protein>
<feature type="domain" description="K Homology" evidence="3">
    <location>
        <begin position="81"/>
        <end position="153"/>
    </location>
</feature>
<dbReference type="NCBIfam" id="TIGR03665">
    <property type="entry name" value="arCOG04150"/>
    <property type="match status" value="1"/>
</dbReference>
<dbReference type="InterPro" id="IPR004088">
    <property type="entry name" value="KH_dom_type_1"/>
</dbReference>
<dbReference type="STRING" id="1838285.SCAL_001485"/>
<dbReference type="PANTHER" id="PTHR12826">
    <property type="entry name" value="RIBONUCLEASE Y"/>
    <property type="match status" value="1"/>
</dbReference>
<comment type="caution">
    <text evidence="4">The sequence shown here is derived from an EMBL/GenBank/DDBJ whole genome shotgun (WGS) entry which is preliminary data.</text>
</comment>
<dbReference type="EMBL" id="LYOS01000004">
    <property type="protein sequence ID" value="OFV67567.1"/>
    <property type="molecule type" value="Genomic_DNA"/>
</dbReference>
<dbReference type="PATRIC" id="fig|1838285.3.peg.1508"/>
<dbReference type="SMART" id="SM00322">
    <property type="entry name" value="KH"/>
    <property type="match status" value="2"/>
</dbReference>
<evidence type="ECO:0000256" key="2">
    <source>
        <dbReference type="PROSITE-ProRule" id="PRU00117"/>
    </source>
</evidence>
<dbReference type="Gene3D" id="3.30.1370.10">
    <property type="entry name" value="K Homology domain, type 1"/>
    <property type="match status" value="2"/>
</dbReference>
<dbReference type="Pfam" id="PF00013">
    <property type="entry name" value="KH_1"/>
    <property type="match status" value="1"/>
</dbReference>
<dbReference type="GO" id="GO:0003723">
    <property type="term" value="F:RNA binding"/>
    <property type="evidence" value="ECO:0007669"/>
    <property type="project" value="UniProtKB-UniRule"/>
</dbReference>
<evidence type="ECO:0000313" key="4">
    <source>
        <dbReference type="EMBL" id="OFV67567.1"/>
    </source>
</evidence>
<accession>A0A1F2P859</accession>
<proteinExistence type="predicted"/>
<feature type="domain" description="K Homology" evidence="3">
    <location>
        <begin position="1"/>
        <end position="66"/>
    </location>
</feature>
<dbReference type="InterPro" id="IPR036612">
    <property type="entry name" value="KH_dom_type_1_sf"/>
</dbReference>
<name>A0A1F2P859_9EURY</name>
<dbReference type="InterPro" id="IPR055211">
    <property type="entry name" value="KH_PNO1_2nd"/>
</dbReference>
<reference evidence="4" key="1">
    <citation type="submission" date="2016-05" db="EMBL/GenBank/DDBJ databases">
        <title>Microbial consortia oxidize butane by reversing methanogenesis.</title>
        <authorList>
            <person name="Laso-Perez R."/>
            <person name="Richter M."/>
            <person name="Wegener G."/>
            <person name="Musat F."/>
        </authorList>
    </citation>
    <scope>NUCLEOTIDE SEQUENCE [LARGE SCALE GENOMIC DNA]</scope>
    <source>
        <strain evidence="4">BOX2</strain>
    </source>
</reference>
<keyword evidence="5" id="KW-1185">Reference proteome</keyword>
<sequence>MIEHIRIPPDRIGSLIGVEGSVKEFIEENCEVALDIDSENGNVKLESRGDPFKALRASDIIKAIAHGFSPQNASKLLEDDDLVFTIVDLSHIAESPKELVRIKGRIIGKDGSTRETIEELTDSKISVYDESIAIIGYPEKVKIVESAIDMLINGAPHGNVYSFLERKRREEKLNTEF</sequence>
<dbReference type="PROSITE" id="PS50084">
    <property type="entry name" value="KH_TYPE_1"/>
    <property type="match status" value="1"/>
</dbReference>
<dbReference type="SUPFAM" id="SSF54791">
    <property type="entry name" value="Eukaryotic type KH-domain (KH-domain type I)"/>
    <property type="match status" value="2"/>
</dbReference>
<dbReference type="PANTHER" id="PTHR12826:SF13">
    <property type="entry name" value="RNA-BINDING PROTEIN PNO1"/>
    <property type="match status" value="1"/>
</dbReference>
<dbReference type="Pfam" id="PF22891">
    <property type="entry name" value="KH_PNO1_2nd"/>
    <property type="match status" value="1"/>
</dbReference>